<sequence>MAKTSITTLNMKRKFNVPAEKVFDAWTKADTIKKWMFTMEHTNKVAKSNPRVGGTWEVVDHRDGKDYRAIGEYKLVEPPAKLVFTFKMPQFSDLEDDITVEIESLESGCEMIFTQEINVIHEKDWTTEDIQKAHEDWKKDTEQGWHYMFLGLKELVEKGNITYPSF</sequence>
<name>A0A248TK79_9BACI</name>
<dbReference type="OrthoDB" id="190358at2"/>
<evidence type="ECO:0000259" key="2">
    <source>
        <dbReference type="Pfam" id="PF08327"/>
    </source>
</evidence>
<gene>
    <name evidence="3" type="ORF">CKF48_15360</name>
</gene>
<evidence type="ECO:0000313" key="3">
    <source>
        <dbReference type="EMBL" id="ASV68561.1"/>
    </source>
</evidence>
<comment type="similarity">
    <text evidence="1">Belongs to the AHA1 family.</text>
</comment>
<dbReference type="KEGG" id="bko:CKF48_15360"/>
<dbReference type="Proteomes" id="UP000215137">
    <property type="component" value="Chromosome"/>
</dbReference>
<dbReference type="CDD" id="cd07814">
    <property type="entry name" value="SRPBCC_CalC_Aha1-like"/>
    <property type="match status" value="1"/>
</dbReference>
<dbReference type="SUPFAM" id="SSF55961">
    <property type="entry name" value="Bet v1-like"/>
    <property type="match status" value="1"/>
</dbReference>
<protein>
    <submittedName>
        <fullName evidence="3">ATPase</fullName>
    </submittedName>
</protein>
<organism evidence="3 4">
    <name type="scientific">Cytobacillus kochii</name>
    <dbReference type="NCBI Taxonomy" id="859143"/>
    <lineage>
        <taxon>Bacteria</taxon>
        <taxon>Bacillati</taxon>
        <taxon>Bacillota</taxon>
        <taxon>Bacilli</taxon>
        <taxon>Bacillales</taxon>
        <taxon>Bacillaceae</taxon>
        <taxon>Cytobacillus</taxon>
    </lineage>
</organism>
<dbReference type="Pfam" id="PF08327">
    <property type="entry name" value="AHSA1"/>
    <property type="match status" value="1"/>
</dbReference>
<dbReference type="Gene3D" id="3.30.530.20">
    <property type="match status" value="1"/>
</dbReference>
<feature type="domain" description="Activator of Hsp90 ATPase homologue 1/2-like C-terminal" evidence="2">
    <location>
        <begin position="16"/>
        <end position="157"/>
    </location>
</feature>
<dbReference type="InterPro" id="IPR013538">
    <property type="entry name" value="ASHA1/2-like_C"/>
</dbReference>
<dbReference type="AlphaFoldDB" id="A0A248TK79"/>
<accession>A0A248TK79</accession>
<proteinExistence type="inferred from homology"/>
<reference evidence="3 4" key="1">
    <citation type="submission" date="2017-08" db="EMBL/GenBank/DDBJ databases">
        <title>Complete Genome Sequence of Bacillus kochii Oregon-R-modENCODE STRAIN BDGP4, isolated from Drosophila melanogaster gut.</title>
        <authorList>
            <person name="Wan K.H."/>
            <person name="Yu C."/>
            <person name="Park S."/>
            <person name="Hammonds A.S."/>
            <person name="Booth B.W."/>
            <person name="Celniker S.E."/>
        </authorList>
    </citation>
    <scope>NUCLEOTIDE SEQUENCE [LARGE SCALE GENOMIC DNA]</scope>
    <source>
        <strain evidence="3 4">BDGP4</strain>
    </source>
</reference>
<evidence type="ECO:0000313" key="4">
    <source>
        <dbReference type="Proteomes" id="UP000215137"/>
    </source>
</evidence>
<keyword evidence="4" id="KW-1185">Reference proteome</keyword>
<evidence type="ECO:0000256" key="1">
    <source>
        <dbReference type="ARBA" id="ARBA00006817"/>
    </source>
</evidence>
<dbReference type="RefSeq" id="WP_095372131.1">
    <property type="nucleotide sequence ID" value="NZ_CP022983.1"/>
</dbReference>
<dbReference type="EMBL" id="CP022983">
    <property type="protein sequence ID" value="ASV68561.1"/>
    <property type="molecule type" value="Genomic_DNA"/>
</dbReference>
<dbReference type="InterPro" id="IPR023393">
    <property type="entry name" value="START-like_dom_sf"/>
</dbReference>